<dbReference type="Pfam" id="PF13738">
    <property type="entry name" value="Pyr_redox_3"/>
    <property type="match status" value="1"/>
</dbReference>
<dbReference type="PRINTS" id="PR00368">
    <property type="entry name" value="FADPNR"/>
</dbReference>
<dbReference type="GO" id="GO:0050660">
    <property type="term" value="F:flavin adenine dinucleotide binding"/>
    <property type="evidence" value="ECO:0007669"/>
    <property type="project" value="TreeGrafter"/>
</dbReference>
<dbReference type="PANTHER" id="PTHR43539:SF38">
    <property type="entry name" value="INDOLE-3-PYRUVATE MONOOXYGENASE YUCCA6"/>
    <property type="match status" value="1"/>
</dbReference>
<dbReference type="PANTHER" id="PTHR43539">
    <property type="entry name" value="FLAVIN-BINDING MONOOXYGENASE-LIKE PROTEIN (AFU_ORTHOLOGUE AFUA_4G09220)"/>
    <property type="match status" value="1"/>
</dbReference>
<dbReference type="InterPro" id="IPR036188">
    <property type="entry name" value="FAD/NAD-bd_sf"/>
</dbReference>
<protein>
    <submittedName>
        <fullName evidence="2">NAD(P)-binding domain-containing protein</fullName>
    </submittedName>
</protein>
<dbReference type="GO" id="GO:0009851">
    <property type="term" value="P:auxin biosynthetic process"/>
    <property type="evidence" value="ECO:0007669"/>
    <property type="project" value="TreeGrafter"/>
</dbReference>
<dbReference type="Proteomes" id="UP000683291">
    <property type="component" value="Chromosome 1"/>
</dbReference>
<keyword evidence="1" id="KW-0560">Oxidoreductase</keyword>
<dbReference type="Gene3D" id="3.50.50.60">
    <property type="entry name" value="FAD/NAD(P)-binding domain"/>
    <property type="match status" value="2"/>
</dbReference>
<dbReference type="EMBL" id="CP073581">
    <property type="protein sequence ID" value="QUJ77642.1"/>
    <property type="molecule type" value="Genomic_DNA"/>
</dbReference>
<organism evidence="2 3">
    <name type="scientific">Sulfitobacter albidus</name>
    <dbReference type="NCBI Taxonomy" id="2829501"/>
    <lineage>
        <taxon>Bacteria</taxon>
        <taxon>Pseudomonadati</taxon>
        <taxon>Pseudomonadota</taxon>
        <taxon>Alphaproteobacteria</taxon>
        <taxon>Rhodobacterales</taxon>
        <taxon>Roseobacteraceae</taxon>
        <taxon>Sulfitobacter</taxon>
    </lineage>
</organism>
<sequence length="544" mass="61088">MTQETDILDCCIVGAGPAGLQAAYLLRKKGLRVKLLERGDGVSGFFRKFPRHRNFISINKVHTGLDDADARLRYDWNSLLNDEGLEVRDFTKRYFPKADDYVRYLERFAETLEEEIVLNADVCRISKTDDVFTLACADGRRFDARHVVVSSGVTQPWLPDVEGVELTENYMDFDATQERFDNKRVLILGKGNAAFETAQKMIEHAAAIHVMSPNPIKFAWNTHFVGHVRAVNTQFIDTYQLKSQNAVVDANPVRIERDGDTYLVHARMTAAEDHEIVLRYDHVICCTGFRWDASILDADIRPALRHFDKFPEMTPQWEAKSTPNLWFAGTIMQSRDFKKTMSGFVHGFRHNIAALAHFIAERATGAALPSDRIDVDGPALVDTIIDRISLSSAMFLQPGFLGDVIHVGGPQAGTRYRDMPVQWLAENPAFLSEDALVVTLEFGNFGDTPTHVKRAHTAYEGEPDPFIHPVIRHYRAGECVGQVHLSDHLDADWRRIDDKEETAGTVTAMTFADLGQTLPIAEVVRAQIDGFLTTQGLRTALAAE</sequence>
<evidence type="ECO:0000313" key="2">
    <source>
        <dbReference type="EMBL" id="QUJ77642.1"/>
    </source>
</evidence>
<keyword evidence="3" id="KW-1185">Reference proteome</keyword>
<dbReference type="GO" id="GO:0004497">
    <property type="term" value="F:monooxygenase activity"/>
    <property type="evidence" value="ECO:0007669"/>
    <property type="project" value="TreeGrafter"/>
</dbReference>
<dbReference type="RefSeq" id="WP_212705835.1">
    <property type="nucleotide sequence ID" value="NZ_CP073581.1"/>
</dbReference>
<evidence type="ECO:0000256" key="1">
    <source>
        <dbReference type="ARBA" id="ARBA00023002"/>
    </source>
</evidence>
<dbReference type="InterPro" id="IPR050982">
    <property type="entry name" value="Auxin_biosynth/cation_transpt"/>
</dbReference>
<evidence type="ECO:0000313" key="3">
    <source>
        <dbReference type="Proteomes" id="UP000683291"/>
    </source>
</evidence>
<name>A0A975PNA1_9RHOB</name>
<accession>A0A975PNA1</accession>
<dbReference type="KEGG" id="sual:KDD17_06675"/>
<dbReference type="PRINTS" id="PR00411">
    <property type="entry name" value="PNDRDTASEI"/>
</dbReference>
<reference evidence="2" key="1">
    <citation type="submission" date="2021-04" db="EMBL/GenBank/DDBJ databases">
        <title>Complete genome sequence for Sulfitobacter sp. strain JK7-1.</title>
        <authorList>
            <person name="Park S.-J."/>
        </authorList>
    </citation>
    <scope>NUCLEOTIDE SEQUENCE</scope>
    <source>
        <strain evidence="2">JK7-1</strain>
    </source>
</reference>
<gene>
    <name evidence="2" type="ORF">KDD17_06675</name>
</gene>
<dbReference type="SUPFAM" id="SSF51905">
    <property type="entry name" value="FAD/NAD(P)-binding domain"/>
    <property type="match status" value="1"/>
</dbReference>
<dbReference type="AlphaFoldDB" id="A0A975PNA1"/>
<proteinExistence type="predicted"/>